<dbReference type="GO" id="GO:0003755">
    <property type="term" value="F:peptidyl-prolyl cis-trans isomerase activity"/>
    <property type="evidence" value="ECO:0007669"/>
    <property type="project" value="UniProtKB-UniRule"/>
</dbReference>
<dbReference type="InterPro" id="IPR048261">
    <property type="entry name" value="SlpA/SlyD-like_ins_sf"/>
</dbReference>
<comment type="catalytic activity">
    <reaction evidence="1 5 6">
        <text>[protein]-peptidylproline (omega=180) = [protein]-peptidylproline (omega=0)</text>
        <dbReference type="Rhea" id="RHEA:16237"/>
        <dbReference type="Rhea" id="RHEA-COMP:10747"/>
        <dbReference type="Rhea" id="RHEA-COMP:10748"/>
        <dbReference type="ChEBI" id="CHEBI:83833"/>
        <dbReference type="ChEBI" id="CHEBI:83834"/>
        <dbReference type="EC" id="5.2.1.8"/>
    </reaction>
</comment>
<dbReference type="Gene3D" id="3.30.70.2210">
    <property type="match status" value="1"/>
</dbReference>
<evidence type="ECO:0000256" key="6">
    <source>
        <dbReference type="RuleBase" id="RU003915"/>
    </source>
</evidence>
<dbReference type="Gene3D" id="3.10.50.40">
    <property type="match status" value="1"/>
</dbReference>
<dbReference type="KEGG" id="mhz:Metho_0961"/>
<dbReference type="Pfam" id="PF00254">
    <property type="entry name" value="FKBP_C"/>
    <property type="match status" value="1"/>
</dbReference>
<dbReference type="HOGENOM" id="CLU_073526_0_0_2"/>
<protein>
    <recommendedName>
        <fullName evidence="6">Peptidyl-prolyl cis-trans isomerase</fullName>
        <ecNumber evidence="6">5.2.1.8</ecNumber>
    </recommendedName>
</protein>
<dbReference type="Gene3D" id="2.40.10.330">
    <property type="match status" value="1"/>
</dbReference>
<feature type="compositionally biased region" description="Acidic residues" evidence="7">
    <location>
        <begin position="280"/>
        <end position="294"/>
    </location>
</feature>
<feature type="region of interest" description="Disordered" evidence="7">
    <location>
        <begin position="275"/>
        <end position="294"/>
    </location>
</feature>
<evidence type="ECO:0000256" key="7">
    <source>
        <dbReference type="SAM" id="MobiDB-lite"/>
    </source>
</evidence>
<evidence type="ECO:0000313" key="9">
    <source>
        <dbReference type="EMBL" id="AGB49200.1"/>
    </source>
</evidence>
<evidence type="ECO:0000256" key="3">
    <source>
        <dbReference type="ARBA" id="ARBA00023110"/>
    </source>
</evidence>
<dbReference type="Proteomes" id="UP000010866">
    <property type="component" value="Chromosome"/>
</dbReference>
<evidence type="ECO:0000313" key="10">
    <source>
        <dbReference type="Proteomes" id="UP000010866"/>
    </source>
</evidence>
<proteinExistence type="inferred from homology"/>
<dbReference type="InterPro" id="IPR054016">
    <property type="entry name" value="FKBP26_IF"/>
</dbReference>
<evidence type="ECO:0000259" key="8">
    <source>
        <dbReference type="PROSITE" id="PS50059"/>
    </source>
</evidence>
<dbReference type="EMBL" id="CP003362">
    <property type="protein sequence ID" value="AGB49200.1"/>
    <property type="molecule type" value="Genomic_DNA"/>
</dbReference>
<dbReference type="InterPro" id="IPR001179">
    <property type="entry name" value="PPIase_FKBP_dom"/>
</dbReference>
<dbReference type="Pfam" id="PF22199">
    <property type="entry name" value="FKBP26_IF"/>
    <property type="match status" value="1"/>
</dbReference>
<gene>
    <name evidence="9" type="ordered locus">Metho_0961</name>
</gene>
<keyword evidence="10" id="KW-1185">Reference proteome</keyword>
<keyword evidence="4 5" id="KW-0413">Isomerase</keyword>
<organism evidence="9 10">
    <name type="scientific">Methanomethylovorans hollandica (strain DSM 15978 / NBRC 107637 / DMS1)</name>
    <dbReference type="NCBI Taxonomy" id="867904"/>
    <lineage>
        <taxon>Archaea</taxon>
        <taxon>Methanobacteriati</taxon>
        <taxon>Methanobacteriota</taxon>
        <taxon>Stenosarchaea group</taxon>
        <taxon>Methanomicrobia</taxon>
        <taxon>Methanosarcinales</taxon>
        <taxon>Methanosarcinaceae</taxon>
        <taxon>Methanomethylovorans</taxon>
    </lineage>
</organism>
<dbReference type="EC" id="5.2.1.8" evidence="6"/>
<dbReference type="PROSITE" id="PS50059">
    <property type="entry name" value="FKBP_PPIASE"/>
    <property type="match status" value="1"/>
</dbReference>
<dbReference type="SUPFAM" id="SSF54534">
    <property type="entry name" value="FKBP-like"/>
    <property type="match status" value="1"/>
</dbReference>
<comment type="similarity">
    <text evidence="2 6">Belongs to the FKBP-type PPIase family.</text>
</comment>
<dbReference type="InterPro" id="IPR046357">
    <property type="entry name" value="PPIase_dom_sf"/>
</dbReference>
<name>L0KWX7_METHD</name>
<evidence type="ECO:0000256" key="5">
    <source>
        <dbReference type="PROSITE-ProRule" id="PRU00277"/>
    </source>
</evidence>
<reference evidence="10" key="1">
    <citation type="submission" date="2012-02" db="EMBL/GenBank/DDBJ databases">
        <title>Complete sequence of chromosome of Methanomethylovorans hollandica DSM 15978.</title>
        <authorList>
            <person name="Lucas S."/>
            <person name="Copeland A."/>
            <person name="Lapidus A."/>
            <person name="Glavina del Rio T."/>
            <person name="Dalin E."/>
            <person name="Tice H."/>
            <person name="Bruce D."/>
            <person name="Goodwin L."/>
            <person name="Pitluck S."/>
            <person name="Peters L."/>
            <person name="Mikhailova N."/>
            <person name="Held B."/>
            <person name="Kyrpides N."/>
            <person name="Mavromatis K."/>
            <person name="Ivanova N."/>
            <person name="Brettin T."/>
            <person name="Detter J.C."/>
            <person name="Han C."/>
            <person name="Larimer F."/>
            <person name="Land M."/>
            <person name="Hauser L."/>
            <person name="Markowitz V."/>
            <person name="Cheng J.-F."/>
            <person name="Hugenholtz P."/>
            <person name="Woyke T."/>
            <person name="Wu D."/>
            <person name="Spring S."/>
            <person name="Schroeder M."/>
            <person name="Brambilla E."/>
            <person name="Klenk H.-P."/>
            <person name="Eisen J.A."/>
        </authorList>
    </citation>
    <scope>NUCLEOTIDE SEQUENCE [LARGE SCALE GENOMIC DNA]</scope>
    <source>
        <strain evidence="10">DSM 15978 / NBRC 107637 / DMS1</strain>
    </source>
</reference>
<sequence length="294" mass="33187">MKYFLTVLFISPYPYFSLLCFDGKKFLKAQEYSRDTVYIITFIKGTELIYVAIEKGDFIKITYTGRFEDGQVFDTTSEEIAKENGIFNPRGIYGGDVVIVGSGHTIKGLDEDFVDKEVGYTGTLEIPPEKAFGVHNPALVESVSITKVATQLKDTRAYPGMEVEVDGKKGVVQKIIGRRLRVDFNHSLAGRAVTYEYTIEKKLDDSEEKARGLLALYTGASNMDMEITPELIRVIIPIEFSFNQRWLISKGRIAHELIENLGISNLEFVEKYPYAPNKDESEEPVASEEVETEE</sequence>
<evidence type="ECO:0000256" key="2">
    <source>
        <dbReference type="ARBA" id="ARBA00006577"/>
    </source>
</evidence>
<feature type="domain" description="PPIase FKBP-type" evidence="8">
    <location>
        <begin position="56"/>
        <end position="156"/>
    </location>
</feature>
<accession>L0KWX7</accession>
<evidence type="ECO:0000256" key="1">
    <source>
        <dbReference type="ARBA" id="ARBA00000971"/>
    </source>
</evidence>
<evidence type="ECO:0000256" key="4">
    <source>
        <dbReference type="ARBA" id="ARBA00023235"/>
    </source>
</evidence>
<keyword evidence="3 5" id="KW-0697">Rotamase</keyword>
<dbReference type="AlphaFoldDB" id="L0KWX7"/>
<dbReference type="STRING" id="867904.Metho_0961"/>
<dbReference type="PANTHER" id="PTHR47861">
    <property type="entry name" value="FKBP-TYPE PEPTIDYL-PROLYL CIS-TRANS ISOMERASE SLYD"/>
    <property type="match status" value="1"/>
</dbReference>
<dbReference type="PANTHER" id="PTHR47861:SF2">
    <property type="entry name" value="LONG-TYPE PEPTIDYL-PROLYL CIS-TRANS ISOMERASE"/>
    <property type="match status" value="1"/>
</dbReference>